<dbReference type="InterPro" id="IPR003661">
    <property type="entry name" value="HisK_dim/P_dom"/>
</dbReference>
<feature type="modified residue" description="4-aspartylphosphate" evidence="11">
    <location>
        <position position="897"/>
    </location>
</feature>
<dbReference type="SMART" id="SM00448">
    <property type="entry name" value="REC"/>
    <property type="match status" value="1"/>
</dbReference>
<dbReference type="PATRIC" id="fig|762376.5.peg.1046"/>
<keyword evidence="5" id="KW-0732">Signal</keyword>
<evidence type="ECO:0000256" key="4">
    <source>
        <dbReference type="ARBA" id="ARBA00022679"/>
    </source>
</evidence>
<evidence type="ECO:0000256" key="2">
    <source>
        <dbReference type="ARBA" id="ARBA00012438"/>
    </source>
</evidence>
<keyword evidence="6 15" id="KW-0418">Kinase</keyword>
<evidence type="ECO:0000259" key="14">
    <source>
        <dbReference type="PROSITE" id="PS50110"/>
    </source>
</evidence>
<dbReference type="CDD" id="cd00082">
    <property type="entry name" value="HisKA"/>
    <property type="match status" value="1"/>
</dbReference>
<dbReference type="PANTHER" id="PTHR43047">
    <property type="entry name" value="TWO-COMPONENT HISTIDINE PROTEIN KINASE"/>
    <property type="match status" value="1"/>
</dbReference>
<feature type="transmembrane region" description="Helical" evidence="12">
    <location>
        <begin position="335"/>
        <end position="354"/>
    </location>
</feature>
<dbReference type="GO" id="GO:0000155">
    <property type="term" value="F:phosphorelay sensor kinase activity"/>
    <property type="evidence" value="ECO:0007669"/>
    <property type="project" value="InterPro"/>
</dbReference>
<proteinExistence type="predicted"/>
<protein>
    <recommendedName>
        <fullName evidence="10">Virulence sensor protein BvgS</fullName>
        <ecNumber evidence="2">2.7.13.3</ecNumber>
    </recommendedName>
</protein>
<keyword evidence="12" id="KW-0472">Membrane</keyword>
<dbReference type="KEGG" id="axy:AXYL_01045"/>
<dbReference type="PANTHER" id="PTHR43047:SF72">
    <property type="entry name" value="OSMOSENSING HISTIDINE PROTEIN KINASE SLN1"/>
    <property type="match status" value="1"/>
</dbReference>
<gene>
    <name evidence="15" type="ordered locus">AXYL_01045</name>
</gene>
<dbReference type="GO" id="GO:0005886">
    <property type="term" value="C:plasma membrane"/>
    <property type="evidence" value="ECO:0007669"/>
    <property type="project" value="TreeGrafter"/>
</dbReference>
<dbReference type="PROSITE" id="PS50110">
    <property type="entry name" value="RESPONSE_REGULATORY"/>
    <property type="match status" value="1"/>
</dbReference>
<keyword evidence="12" id="KW-0812">Transmembrane</keyword>
<dbReference type="CDD" id="cd16922">
    <property type="entry name" value="HATPase_EvgS-ArcB-TorS-like"/>
    <property type="match status" value="1"/>
</dbReference>
<evidence type="ECO:0000313" key="16">
    <source>
        <dbReference type="Proteomes" id="UP000006876"/>
    </source>
</evidence>
<dbReference type="Proteomes" id="UP000006876">
    <property type="component" value="Chromosome"/>
</dbReference>
<dbReference type="InterPro" id="IPR005467">
    <property type="entry name" value="His_kinase_dom"/>
</dbReference>
<dbReference type="Gene3D" id="3.40.50.2300">
    <property type="match status" value="1"/>
</dbReference>
<dbReference type="eggNOG" id="COG0745">
    <property type="taxonomic scope" value="Bacteria"/>
</dbReference>
<dbReference type="EC" id="2.7.13.3" evidence="2"/>
<feature type="transmembrane region" description="Helical" evidence="12">
    <location>
        <begin position="41"/>
        <end position="67"/>
    </location>
</feature>
<dbReference type="FunFam" id="3.30.565.10:FF:000010">
    <property type="entry name" value="Sensor histidine kinase RcsC"/>
    <property type="match status" value="1"/>
</dbReference>
<keyword evidence="12" id="KW-1133">Transmembrane helix</keyword>
<dbReference type="SUPFAM" id="SSF55874">
    <property type="entry name" value="ATPase domain of HSP90 chaperone/DNA topoisomerase II/histidine kinase"/>
    <property type="match status" value="1"/>
</dbReference>
<evidence type="ECO:0000256" key="5">
    <source>
        <dbReference type="ARBA" id="ARBA00022729"/>
    </source>
</evidence>
<evidence type="ECO:0000256" key="12">
    <source>
        <dbReference type="SAM" id="Phobius"/>
    </source>
</evidence>
<comment type="function">
    <text evidence="9">Member of the two-component regulatory system BvgS/BvgA. Phosphorylates BvgA via a four-step phosphorelay in response to environmental signals.</text>
</comment>
<dbReference type="InterPro" id="IPR004358">
    <property type="entry name" value="Sig_transdc_His_kin-like_C"/>
</dbReference>
<dbReference type="Pfam" id="PF02518">
    <property type="entry name" value="HATPase_c"/>
    <property type="match status" value="1"/>
</dbReference>
<dbReference type="SMART" id="SM00388">
    <property type="entry name" value="HisKA"/>
    <property type="match status" value="1"/>
</dbReference>
<dbReference type="Pfam" id="PF00072">
    <property type="entry name" value="Response_reg"/>
    <property type="match status" value="1"/>
</dbReference>
<evidence type="ECO:0000256" key="10">
    <source>
        <dbReference type="ARBA" id="ARBA00070152"/>
    </source>
</evidence>
<evidence type="ECO:0000256" key="6">
    <source>
        <dbReference type="ARBA" id="ARBA00022777"/>
    </source>
</evidence>
<keyword evidence="4 15" id="KW-0808">Transferase</keyword>
<dbReference type="SMART" id="SM00387">
    <property type="entry name" value="HATPase_c"/>
    <property type="match status" value="1"/>
</dbReference>
<comment type="catalytic activity">
    <reaction evidence="1">
        <text>ATP + protein L-histidine = ADP + protein N-phospho-L-histidine.</text>
        <dbReference type="EC" id="2.7.13.3"/>
    </reaction>
</comment>
<organism evidence="15 16">
    <name type="scientific">Achromobacter xylosoxidans (strain A8)</name>
    <dbReference type="NCBI Taxonomy" id="762376"/>
    <lineage>
        <taxon>Bacteria</taxon>
        <taxon>Pseudomonadati</taxon>
        <taxon>Pseudomonadota</taxon>
        <taxon>Betaproteobacteria</taxon>
        <taxon>Burkholderiales</taxon>
        <taxon>Alcaligenaceae</taxon>
        <taxon>Achromobacter</taxon>
    </lineage>
</organism>
<evidence type="ECO:0000256" key="1">
    <source>
        <dbReference type="ARBA" id="ARBA00000085"/>
    </source>
</evidence>
<accession>E3HJR6</accession>
<dbReference type="GO" id="GO:0009927">
    <property type="term" value="F:histidine phosphotransfer kinase activity"/>
    <property type="evidence" value="ECO:0007669"/>
    <property type="project" value="TreeGrafter"/>
</dbReference>
<keyword evidence="7" id="KW-0902">Two-component regulatory system</keyword>
<dbReference type="eggNOG" id="COG0642">
    <property type="taxonomic scope" value="Bacteria"/>
</dbReference>
<dbReference type="PROSITE" id="PS50109">
    <property type="entry name" value="HIS_KIN"/>
    <property type="match status" value="1"/>
</dbReference>
<keyword evidence="3 11" id="KW-0597">Phosphoprotein</keyword>
<sequence>MRGPASRIFLSVQIGPAHTIACMMAAPSLPDGYMPASRLPMILLHLLAMALLACILVGTMLSMYWSFSDEVSSYRRRMNAAADRAQIFFDQRETLLRAVAGSSVRNTDRIPAQQTPRTFGQTGQINVIPLTNGADAYEWALILTRRNRADVAAANARIVYTTLAEPGSTHLALDDTRRSSHALSRDTEKWLYETLAARHATPNPEDGRAPVVWIRPLTDSHDHLFLYTPLDTTGREQTWVGLEVDDIASVIAAEHASDGASYALYDSDSRVALQGGSEPTASNSISARLARDSFGFQGQSWLPHSLALSKAVGEAGWRLIYYVPTQDVLRHGASALWAVGAVAACLSAVVLLGVRHIRDKLVSPAMRHQTALIDSLALNRKIIEVAPIGLSLVRPADGTQVISNEAARHLLDAHDSWREDTRAAGDQTGRHEYQLGDGRTVSLTYAATNYQSENVVICAISDISAQKEVERTLRNAKQAADQANDAKTLFFATISHEIRTPLYGILGTLELLALTPMTTQQQQYLHTMQQSSSTLLRTINDTLDLSRMEAGHEDLILSEFSPTEMLEGVVANYAARAQGKGLQIFAIAGTGMPAMVRGDPTRLQQILNNLVSNSVKFTEAGRVVLRATTSAVAAGKATLRFQVADTGVGIRAESQTQLFEPYFRAHSGQVQDAAGTGLGLAISRRLVDLMGGSLSLVSEVGLGTSITFAITLDVTEMDPASPIQLRRSAVYVSGAIPEVVANACAWLNKWGAIAIPYRGQGHVPEADNAVLLQTWPPGQSEASWTGSKVRVLVPGADHASIAARGGRLGIASQGNPFSIGVAVGMAQHGREQTLLPPPCAPRLSLGQRILVVEDNAINQLILREQLEHLGCSATIVFNGREALQRWDPDKFDAVITDINMPILDGYELARALRELGYQGTILGVTASAAPETITKGLEAGMNQVLLKPLPILALTATLHAYAEG</sequence>
<dbReference type="PRINTS" id="PR00344">
    <property type="entry name" value="BCTRLSENSOR"/>
</dbReference>
<evidence type="ECO:0000256" key="11">
    <source>
        <dbReference type="PROSITE-ProRule" id="PRU00169"/>
    </source>
</evidence>
<evidence type="ECO:0000256" key="7">
    <source>
        <dbReference type="ARBA" id="ARBA00023012"/>
    </source>
</evidence>
<evidence type="ECO:0000256" key="8">
    <source>
        <dbReference type="ARBA" id="ARBA00023026"/>
    </source>
</evidence>
<reference evidence="15 16" key="1">
    <citation type="journal article" date="2011" name="J. Bacteriol.">
        <title>Complete genome sequence of the haloaromatic acid-degrading bacterium Achromobacter xylosoxidans A8.</title>
        <authorList>
            <person name="Strnad H."/>
            <person name="Ridl J."/>
            <person name="Paces J."/>
            <person name="Kolar M."/>
            <person name="Vlcek C."/>
            <person name="Paces V."/>
        </authorList>
    </citation>
    <scope>NUCLEOTIDE SEQUENCE [LARGE SCALE GENOMIC DNA]</scope>
    <source>
        <strain evidence="15 16">A8</strain>
    </source>
</reference>
<dbReference type="SUPFAM" id="SSF47384">
    <property type="entry name" value="Homodimeric domain of signal transducing histidine kinase"/>
    <property type="match status" value="1"/>
</dbReference>
<name>E3HJR6_ACHXA</name>
<dbReference type="CDD" id="cd17546">
    <property type="entry name" value="REC_hyHK_CKI1_RcsC-like"/>
    <property type="match status" value="1"/>
</dbReference>
<dbReference type="InterPro" id="IPR036890">
    <property type="entry name" value="HATPase_C_sf"/>
</dbReference>
<dbReference type="InterPro" id="IPR001789">
    <property type="entry name" value="Sig_transdc_resp-reg_receiver"/>
</dbReference>
<evidence type="ECO:0000313" key="15">
    <source>
        <dbReference type="EMBL" id="ADP14391.1"/>
    </source>
</evidence>
<feature type="domain" description="Response regulatory" evidence="14">
    <location>
        <begin position="848"/>
        <end position="962"/>
    </location>
</feature>
<dbReference type="HOGENOM" id="CLU_000445_15_6_4"/>
<dbReference type="Gene3D" id="3.30.565.10">
    <property type="entry name" value="Histidine kinase-like ATPase, C-terminal domain"/>
    <property type="match status" value="1"/>
</dbReference>
<dbReference type="Gene3D" id="1.10.287.130">
    <property type="match status" value="1"/>
</dbReference>
<evidence type="ECO:0000256" key="9">
    <source>
        <dbReference type="ARBA" id="ARBA00058004"/>
    </source>
</evidence>
<keyword evidence="8" id="KW-0843">Virulence</keyword>
<dbReference type="InterPro" id="IPR003594">
    <property type="entry name" value="HATPase_dom"/>
</dbReference>
<evidence type="ECO:0000256" key="3">
    <source>
        <dbReference type="ARBA" id="ARBA00022553"/>
    </source>
</evidence>
<feature type="domain" description="Histidine kinase" evidence="13">
    <location>
        <begin position="493"/>
        <end position="714"/>
    </location>
</feature>
<dbReference type="Pfam" id="PF00512">
    <property type="entry name" value="HisKA"/>
    <property type="match status" value="1"/>
</dbReference>
<evidence type="ECO:0000259" key="13">
    <source>
        <dbReference type="PROSITE" id="PS50109"/>
    </source>
</evidence>
<feature type="transmembrane region" description="Helical" evidence="12">
    <location>
        <begin position="7"/>
        <end position="29"/>
    </location>
</feature>
<dbReference type="SUPFAM" id="SSF52172">
    <property type="entry name" value="CheY-like"/>
    <property type="match status" value="1"/>
</dbReference>
<dbReference type="InterPro" id="IPR011006">
    <property type="entry name" value="CheY-like_superfamily"/>
</dbReference>
<dbReference type="AlphaFoldDB" id="E3HJR6"/>
<dbReference type="EMBL" id="CP002287">
    <property type="protein sequence ID" value="ADP14391.1"/>
    <property type="molecule type" value="Genomic_DNA"/>
</dbReference>
<dbReference type="STRING" id="762376.AXYL_01045"/>
<dbReference type="InterPro" id="IPR036097">
    <property type="entry name" value="HisK_dim/P_sf"/>
</dbReference>